<evidence type="ECO:0000256" key="1">
    <source>
        <dbReference type="SAM" id="MobiDB-lite"/>
    </source>
</evidence>
<organism evidence="2 3">
    <name type="scientific">Apiospora phragmitis</name>
    <dbReference type="NCBI Taxonomy" id="2905665"/>
    <lineage>
        <taxon>Eukaryota</taxon>
        <taxon>Fungi</taxon>
        <taxon>Dikarya</taxon>
        <taxon>Ascomycota</taxon>
        <taxon>Pezizomycotina</taxon>
        <taxon>Sordariomycetes</taxon>
        <taxon>Xylariomycetidae</taxon>
        <taxon>Amphisphaeriales</taxon>
        <taxon>Apiosporaceae</taxon>
        <taxon>Apiospora</taxon>
    </lineage>
</organism>
<gene>
    <name evidence="2" type="ORF">PG994_010324</name>
</gene>
<dbReference type="Proteomes" id="UP001480595">
    <property type="component" value="Unassembled WGS sequence"/>
</dbReference>
<comment type="caution">
    <text evidence="2">The sequence shown here is derived from an EMBL/GenBank/DDBJ whole genome shotgun (WGS) entry which is preliminary data.</text>
</comment>
<accession>A0ABR1TPP7</accession>
<dbReference type="EMBL" id="JAQQWL010000011">
    <property type="protein sequence ID" value="KAK8048594.1"/>
    <property type="molecule type" value="Genomic_DNA"/>
</dbReference>
<dbReference type="RefSeq" id="XP_066710843.1">
    <property type="nucleotide sequence ID" value="XM_066861733.1"/>
</dbReference>
<protein>
    <submittedName>
        <fullName evidence="2">Uncharacterized protein</fullName>
    </submittedName>
</protein>
<feature type="compositionally biased region" description="Basic and acidic residues" evidence="1">
    <location>
        <begin position="111"/>
        <end position="128"/>
    </location>
</feature>
<feature type="compositionally biased region" description="Basic residues" evidence="1">
    <location>
        <begin position="149"/>
        <end position="204"/>
    </location>
</feature>
<feature type="region of interest" description="Disordered" evidence="1">
    <location>
        <begin position="99"/>
        <end position="226"/>
    </location>
</feature>
<dbReference type="GeneID" id="92094796"/>
<evidence type="ECO:0000313" key="2">
    <source>
        <dbReference type="EMBL" id="KAK8048594.1"/>
    </source>
</evidence>
<proteinExistence type="predicted"/>
<sequence length="287" mass="32833">MNRIPNRSTGMEHQTRTGCRYTIVGNFHDLSSRPRIVIEPIDNHHPRGVDAGVLAVETIRLERMIQEEVDQINEDRKREDWFDSQSDWDPEEQAWARLPGVPPPLLIRRPTRLDRKGEPGQGQEEAKAPVRQVKSDIALRQPEDNHPATVRRVRTHKHPLNHHHPVHGRRPAHGHHHKHGQPKHAHGHQFQPHHPHHPLAHHQGNHNTHGESSRKQHNQSDNMQVARQRGLPPQALKEDHHPELELLDDLFSDDNSPGMTRVPRLTSLSNSTGLPKDLSSVGCTPQK</sequence>
<reference evidence="2 3" key="1">
    <citation type="submission" date="2023-01" db="EMBL/GenBank/DDBJ databases">
        <title>Analysis of 21 Apiospora genomes using comparative genomics revels a genus with tremendous synthesis potential of carbohydrate active enzymes and secondary metabolites.</title>
        <authorList>
            <person name="Sorensen T."/>
        </authorList>
    </citation>
    <scope>NUCLEOTIDE SEQUENCE [LARGE SCALE GENOMIC DNA]</scope>
    <source>
        <strain evidence="2 3">CBS 135458</strain>
    </source>
</reference>
<keyword evidence="3" id="KW-1185">Reference proteome</keyword>
<name>A0ABR1TPP7_9PEZI</name>
<evidence type="ECO:0000313" key="3">
    <source>
        <dbReference type="Proteomes" id="UP001480595"/>
    </source>
</evidence>
<feature type="region of interest" description="Disordered" evidence="1">
    <location>
        <begin position="239"/>
        <end position="287"/>
    </location>
</feature>